<name>A0A183IB61_9BILA</name>
<dbReference type="WBParaSite" id="SBAD_0000087801-mRNA-1">
    <property type="protein sequence ID" value="SBAD_0000087801-mRNA-1"/>
    <property type="gene ID" value="SBAD_0000087801"/>
</dbReference>
<protein>
    <submittedName>
        <fullName evidence="3">Ig-like domain-containing protein</fullName>
    </submittedName>
</protein>
<dbReference type="Proteomes" id="UP000270296">
    <property type="component" value="Unassembled WGS sequence"/>
</dbReference>
<gene>
    <name evidence="1" type="ORF">SBAD_LOCUS855</name>
</gene>
<organism evidence="3">
    <name type="scientific">Soboliphyme baturini</name>
    <dbReference type="NCBI Taxonomy" id="241478"/>
    <lineage>
        <taxon>Eukaryota</taxon>
        <taxon>Metazoa</taxon>
        <taxon>Ecdysozoa</taxon>
        <taxon>Nematoda</taxon>
        <taxon>Enoplea</taxon>
        <taxon>Dorylaimia</taxon>
        <taxon>Dioctophymatida</taxon>
        <taxon>Dioctophymatoidea</taxon>
        <taxon>Soboliphymatidae</taxon>
        <taxon>Soboliphyme</taxon>
    </lineage>
</organism>
<dbReference type="AlphaFoldDB" id="A0A183IB61"/>
<proteinExistence type="predicted"/>
<reference evidence="1 2" key="2">
    <citation type="submission" date="2018-11" db="EMBL/GenBank/DDBJ databases">
        <authorList>
            <consortium name="Pathogen Informatics"/>
        </authorList>
    </citation>
    <scope>NUCLEOTIDE SEQUENCE [LARGE SCALE GENOMIC DNA]</scope>
</reference>
<sequence length="130" mass="14889">MAGVVNNDERVFDRLSSRSPDARTTAADERLRDLVPDSREGRCTCRRLLFWFVIQLMSSRFALGLRPVMSGSSGGQYKWFLSKSDHASSYDLFPKPYIDPSTKTEVVVSIEDPAYLHCIVQHQRNYQVSR</sequence>
<keyword evidence="2" id="KW-1185">Reference proteome</keyword>
<evidence type="ECO:0000313" key="1">
    <source>
        <dbReference type="EMBL" id="VDO92367.1"/>
    </source>
</evidence>
<accession>A0A183IB61</accession>
<reference evidence="3" key="1">
    <citation type="submission" date="2016-06" db="UniProtKB">
        <authorList>
            <consortium name="WormBaseParasite"/>
        </authorList>
    </citation>
    <scope>IDENTIFICATION</scope>
</reference>
<dbReference type="EMBL" id="UZAM01006642">
    <property type="protein sequence ID" value="VDO92367.1"/>
    <property type="molecule type" value="Genomic_DNA"/>
</dbReference>
<evidence type="ECO:0000313" key="2">
    <source>
        <dbReference type="Proteomes" id="UP000270296"/>
    </source>
</evidence>
<evidence type="ECO:0000313" key="3">
    <source>
        <dbReference type="WBParaSite" id="SBAD_0000087801-mRNA-1"/>
    </source>
</evidence>